<sequence length="207" mass="21906">MLAPDRPGHGGSPPARQDFESEAALLAEQLLDEPAHLVGMSYGAIVAMYAAARRVNTVSSLAVIEPPATAVARGVAAVDAYGAAVREILGEIDADPEDALHRFLRCVGAWTVVSDPTPPVLIRGIRQLLGARPPDEAQPPLQELANAQFPTLVVSGGHMQANEVICDTIAERIGAARAIVCGKGHLVPETGQPFNDVLDEFMRNAHR</sequence>
<dbReference type="GO" id="GO:0003824">
    <property type="term" value="F:catalytic activity"/>
    <property type="evidence" value="ECO:0007669"/>
    <property type="project" value="UniProtKB-ARBA"/>
</dbReference>
<organism evidence="2 3">
    <name type="scientific">Mycobacterium riyadhense</name>
    <dbReference type="NCBI Taxonomy" id="486698"/>
    <lineage>
        <taxon>Bacteria</taxon>
        <taxon>Bacillati</taxon>
        <taxon>Actinomycetota</taxon>
        <taxon>Actinomycetes</taxon>
        <taxon>Mycobacteriales</taxon>
        <taxon>Mycobacteriaceae</taxon>
        <taxon>Mycobacterium</taxon>
    </lineage>
</organism>
<dbReference type="PANTHER" id="PTHR43689">
    <property type="entry name" value="HYDROLASE"/>
    <property type="match status" value="1"/>
</dbReference>
<dbReference type="Proteomes" id="UP000193087">
    <property type="component" value="Unassembled WGS sequence"/>
</dbReference>
<reference evidence="2 3" key="1">
    <citation type="submission" date="2016-01" db="EMBL/GenBank/DDBJ databases">
        <title>The new phylogeny of the genus Mycobacterium.</title>
        <authorList>
            <person name="Tarcisio F."/>
            <person name="Conor M."/>
            <person name="Antonella G."/>
            <person name="Elisabetta G."/>
            <person name="Giulia F.S."/>
            <person name="Sara T."/>
            <person name="Anna F."/>
            <person name="Clotilde B."/>
            <person name="Roberto B."/>
            <person name="Veronica D.S."/>
            <person name="Fabio R."/>
            <person name="Monica P."/>
            <person name="Olivier J."/>
            <person name="Enrico T."/>
            <person name="Nicola S."/>
        </authorList>
    </citation>
    <scope>NUCLEOTIDE SEQUENCE [LARGE SCALE GENOMIC DNA]</scope>
    <source>
        <strain evidence="2 3">DSM 45176</strain>
    </source>
</reference>
<dbReference type="AlphaFoldDB" id="A0A1X2BXN7"/>
<proteinExistence type="predicted"/>
<evidence type="ECO:0000313" key="2">
    <source>
        <dbReference type="EMBL" id="ORW68374.1"/>
    </source>
</evidence>
<dbReference type="InterPro" id="IPR000073">
    <property type="entry name" value="AB_hydrolase_1"/>
</dbReference>
<dbReference type="STRING" id="486698.AWC22_26785"/>
<dbReference type="Gene3D" id="3.40.50.1820">
    <property type="entry name" value="alpha/beta hydrolase"/>
    <property type="match status" value="1"/>
</dbReference>
<dbReference type="InterPro" id="IPR029058">
    <property type="entry name" value="AB_hydrolase_fold"/>
</dbReference>
<keyword evidence="3" id="KW-1185">Reference proteome</keyword>
<dbReference type="Pfam" id="PF12697">
    <property type="entry name" value="Abhydrolase_6"/>
    <property type="match status" value="1"/>
</dbReference>
<protein>
    <recommendedName>
        <fullName evidence="1">AB hydrolase-1 domain-containing protein</fullName>
    </recommendedName>
</protein>
<accession>A0A1X2BXN7</accession>
<name>A0A1X2BXN7_9MYCO</name>
<evidence type="ECO:0000313" key="3">
    <source>
        <dbReference type="Proteomes" id="UP000193087"/>
    </source>
</evidence>
<dbReference type="SUPFAM" id="SSF53474">
    <property type="entry name" value="alpha/beta-Hydrolases"/>
    <property type="match status" value="1"/>
</dbReference>
<feature type="domain" description="AB hydrolase-1" evidence="1">
    <location>
        <begin position="2"/>
        <end position="193"/>
    </location>
</feature>
<evidence type="ECO:0000259" key="1">
    <source>
        <dbReference type="Pfam" id="PF12697"/>
    </source>
</evidence>
<comment type="caution">
    <text evidence="2">The sequence shown here is derived from an EMBL/GenBank/DDBJ whole genome shotgun (WGS) entry which is preliminary data.</text>
</comment>
<dbReference type="EMBL" id="LQPQ01000176">
    <property type="protein sequence ID" value="ORW68374.1"/>
    <property type="molecule type" value="Genomic_DNA"/>
</dbReference>
<dbReference type="PANTHER" id="PTHR43689:SF8">
    <property type="entry name" value="ALPHA_BETA-HYDROLASES SUPERFAMILY PROTEIN"/>
    <property type="match status" value="1"/>
</dbReference>
<gene>
    <name evidence="2" type="ORF">AWC22_26785</name>
</gene>